<dbReference type="Gene3D" id="3.40.309.10">
    <property type="entry name" value="Aldehyde Dehydrogenase, Chain A, domain 2"/>
    <property type="match status" value="1"/>
</dbReference>
<organism evidence="6 7">
    <name type="scientific">Streptomyces noursei</name>
    <name type="common">Streptomyces albulus</name>
    <dbReference type="NCBI Taxonomy" id="1971"/>
    <lineage>
        <taxon>Bacteria</taxon>
        <taxon>Bacillati</taxon>
        <taxon>Actinomycetota</taxon>
        <taxon>Actinomycetes</taxon>
        <taxon>Kitasatosporales</taxon>
        <taxon>Streptomycetaceae</taxon>
        <taxon>Streptomyces</taxon>
    </lineage>
</organism>
<dbReference type="Pfam" id="PF00171">
    <property type="entry name" value="Aldedh"/>
    <property type="match status" value="1"/>
</dbReference>
<dbReference type="Proteomes" id="UP000288351">
    <property type="component" value="Unassembled WGS sequence"/>
</dbReference>
<feature type="domain" description="Aldehyde dehydrogenase" evidence="5">
    <location>
        <begin position="14"/>
        <end position="473"/>
    </location>
</feature>
<dbReference type="EMBL" id="BHXC01000006">
    <property type="protein sequence ID" value="GCB88207.1"/>
    <property type="molecule type" value="Genomic_DNA"/>
</dbReference>
<evidence type="ECO:0000313" key="6">
    <source>
        <dbReference type="EMBL" id="GCB88207.1"/>
    </source>
</evidence>
<dbReference type="PROSITE" id="PS00687">
    <property type="entry name" value="ALDEHYDE_DEHYDR_GLU"/>
    <property type="match status" value="1"/>
</dbReference>
<gene>
    <name evidence="6" type="ORF">SALB_00876</name>
</gene>
<comment type="similarity">
    <text evidence="1 4">Belongs to the aldehyde dehydrogenase family.</text>
</comment>
<dbReference type="InterPro" id="IPR016161">
    <property type="entry name" value="Ald_DH/histidinol_DH"/>
</dbReference>
<evidence type="ECO:0000256" key="4">
    <source>
        <dbReference type="RuleBase" id="RU003345"/>
    </source>
</evidence>
<dbReference type="GO" id="GO:0016620">
    <property type="term" value="F:oxidoreductase activity, acting on the aldehyde or oxo group of donors, NAD or NADP as acceptor"/>
    <property type="evidence" value="ECO:0007669"/>
    <property type="project" value="InterPro"/>
</dbReference>
<dbReference type="InterPro" id="IPR016162">
    <property type="entry name" value="Ald_DH_N"/>
</dbReference>
<dbReference type="PANTHER" id="PTHR11699">
    <property type="entry name" value="ALDEHYDE DEHYDROGENASE-RELATED"/>
    <property type="match status" value="1"/>
</dbReference>
<dbReference type="SUPFAM" id="SSF53720">
    <property type="entry name" value="ALDH-like"/>
    <property type="match status" value="1"/>
</dbReference>
<evidence type="ECO:0000256" key="1">
    <source>
        <dbReference type="ARBA" id="ARBA00009986"/>
    </source>
</evidence>
<evidence type="ECO:0000256" key="2">
    <source>
        <dbReference type="ARBA" id="ARBA00023002"/>
    </source>
</evidence>
<evidence type="ECO:0000259" key="5">
    <source>
        <dbReference type="Pfam" id="PF00171"/>
    </source>
</evidence>
<proteinExistence type="inferred from homology"/>
<dbReference type="FunFam" id="3.40.309.10:FF:000012">
    <property type="entry name" value="Betaine aldehyde dehydrogenase"/>
    <property type="match status" value="1"/>
</dbReference>
<accession>A0A401QS18</accession>
<keyword evidence="2 4" id="KW-0560">Oxidoreductase</keyword>
<comment type="caution">
    <text evidence="6">The sequence shown here is derived from an EMBL/GenBank/DDBJ whole genome shotgun (WGS) entry which is preliminary data.</text>
</comment>
<protein>
    <submittedName>
        <fullName evidence="6">Aldehyde dehydrogenase</fullName>
    </submittedName>
</protein>
<feature type="active site" evidence="3">
    <location>
        <position position="247"/>
    </location>
</feature>
<dbReference type="InterPro" id="IPR029510">
    <property type="entry name" value="Ald_DH_CS_GLU"/>
</dbReference>
<name>A0A401QS18_STRNR</name>
<dbReference type="FunFam" id="3.40.605.10:FF:000007">
    <property type="entry name" value="NAD/NADP-dependent betaine aldehyde dehydrogenase"/>
    <property type="match status" value="1"/>
</dbReference>
<dbReference type="Gene3D" id="3.40.605.10">
    <property type="entry name" value="Aldehyde Dehydrogenase, Chain A, domain 1"/>
    <property type="match status" value="1"/>
</dbReference>
<dbReference type="InterPro" id="IPR015590">
    <property type="entry name" value="Aldehyde_DH_dom"/>
</dbReference>
<evidence type="ECO:0000313" key="7">
    <source>
        <dbReference type="Proteomes" id="UP000288351"/>
    </source>
</evidence>
<dbReference type="InterPro" id="IPR016163">
    <property type="entry name" value="Ald_DH_C"/>
</dbReference>
<evidence type="ECO:0000256" key="3">
    <source>
        <dbReference type="PROSITE-ProRule" id="PRU10007"/>
    </source>
</evidence>
<dbReference type="RefSeq" id="WP_016575287.1">
    <property type="nucleotide sequence ID" value="NZ_BHXC01000006.1"/>
</dbReference>
<reference evidence="6 7" key="1">
    <citation type="journal article" date="2019" name="Microbiol. Resour. Announc.">
        <title>Draft Genome Sequence of the Most Traditional epsilon-Poly-l-Lysine Producer, Streptomyces albulus NBRC14147.</title>
        <authorList>
            <person name="Yamanaka K."/>
            <person name="Hamano Y."/>
        </authorList>
    </citation>
    <scope>NUCLEOTIDE SEQUENCE [LARGE SCALE GENOMIC DNA]</scope>
    <source>
        <strain evidence="6 7">NBRC 14147</strain>
    </source>
</reference>
<sequence length="502" mass="53316">MNASTDCETRRYRWSSHDQADRFTVENPATGTPIAIIQGAGEKEVDAAVHAAYAGHLAWKARPPHERAKYLHAIAAAVRENADEIARLESSDNGKPFTQARRFDLEATIAIFELFAGLTAALPSAVHDSGAILDVTTLEPYGVVGAIVPFNWPPLHTAGKLAPALAVGNAVVLKPPEQAPLSVLKVVEIARSVLPDDVVHAIPGGGPVGAALVAHPLVKKISFTGAPATGTTVLRTAADNLTPALLELGGKNPLIVFDDADLDLTIPWIVEGGWFNQGEACTAASRVLVQSSVYEQVARRVGAAVRRLNVGDGADPGTHVGPLVTRQQQRRVLDYLDVGVAEGATIAAQAPLPDDPRLADGHYVRPTLFTGVHPDMRIAKEEIFGPVVALIPFDDEAEAVRIANDTQFGLVAGVFTTDAERSMRVSRAIECGMVFVNHYNRAFVGAPFGGIGASGFGREHARETLHEFGYSKTLRIPTGAGPIPRWAPSLEVSDIKEEASGT</sequence>
<dbReference type="AlphaFoldDB" id="A0A401QS18"/>